<protein>
    <recommendedName>
        <fullName evidence="3">DUF4283 domain-containing protein</fullName>
    </recommendedName>
</protein>
<dbReference type="OrthoDB" id="994333at2759"/>
<proteinExistence type="predicted"/>
<dbReference type="EMBL" id="JABFAF010000005">
    <property type="protein sequence ID" value="MBA0854662.1"/>
    <property type="molecule type" value="Genomic_DNA"/>
</dbReference>
<organism evidence="1 2">
    <name type="scientific">Gossypium schwendimanii</name>
    <name type="common">Cotton</name>
    <dbReference type="NCBI Taxonomy" id="34291"/>
    <lineage>
        <taxon>Eukaryota</taxon>
        <taxon>Viridiplantae</taxon>
        <taxon>Streptophyta</taxon>
        <taxon>Embryophyta</taxon>
        <taxon>Tracheophyta</taxon>
        <taxon>Spermatophyta</taxon>
        <taxon>Magnoliopsida</taxon>
        <taxon>eudicotyledons</taxon>
        <taxon>Gunneridae</taxon>
        <taxon>Pentapetalae</taxon>
        <taxon>rosids</taxon>
        <taxon>malvids</taxon>
        <taxon>Malvales</taxon>
        <taxon>Malvaceae</taxon>
        <taxon>Malvoideae</taxon>
        <taxon>Gossypium</taxon>
    </lineage>
</organism>
<dbReference type="Proteomes" id="UP000593576">
    <property type="component" value="Unassembled WGS sequence"/>
</dbReference>
<evidence type="ECO:0000313" key="1">
    <source>
        <dbReference type="EMBL" id="MBA0854662.1"/>
    </source>
</evidence>
<accession>A0A7J9L766</accession>
<comment type="caution">
    <text evidence="1">The sequence shown here is derived from an EMBL/GenBank/DDBJ whole genome shotgun (WGS) entry which is preliminary data.</text>
</comment>
<dbReference type="PANTHER" id="PTHR31286:SF99">
    <property type="entry name" value="DUF4283 DOMAIN-CONTAINING PROTEIN"/>
    <property type="match status" value="1"/>
</dbReference>
<dbReference type="PANTHER" id="PTHR31286">
    <property type="entry name" value="GLYCINE-RICH CELL WALL STRUCTURAL PROTEIN 1.8-LIKE"/>
    <property type="match status" value="1"/>
</dbReference>
<dbReference type="InterPro" id="IPR040256">
    <property type="entry name" value="At4g02000-like"/>
</dbReference>
<keyword evidence="2" id="KW-1185">Reference proteome</keyword>
<feature type="non-terminal residue" evidence="1">
    <location>
        <position position="278"/>
    </location>
</feature>
<name>A0A7J9L766_GOSSC</name>
<sequence length="278" mass="31250">ALYSYLRVEEGLWVVLGLDKKKYVIDRGDKICRKGYPSNLVIWIQFLGFLNVMYKKSLLRAIGSIIGQVVKIGYNTDSGSRGRFASLAVTVDVLKPLVSKVLINGELQQEEEVLTLEEKIESKEKREAFGLWMVGQDGVGYTLIDYVIDKGSICQMGNGLVFKVICKQLMEINGLCKGKAIEKDDKRKAVAEEFWKAQSQINNKKATKGIQMLQGLATEKSGVDKHFQYKVGVPLMEAITHILEYVQKRVELNGVKVGPDIDENDMKTNGVREDLDVR</sequence>
<reference evidence="1 2" key="1">
    <citation type="journal article" date="2019" name="Genome Biol. Evol.">
        <title>Insights into the evolution of the New World diploid cottons (Gossypium, subgenus Houzingenia) based on genome sequencing.</title>
        <authorList>
            <person name="Grover C.E."/>
            <person name="Arick M.A. 2nd"/>
            <person name="Thrash A."/>
            <person name="Conover J.L."/>
            <person name="Sanders W.S."/>
            <person name="Peterson D.G."/>
            <person name="Frelichowski J.E."/>
            <person name="Scheffler J.A."/>
            <person name="Scheffler B.E."/>
            <person name="Wendel J.F."/>
        </authorList>
    </citation>
    <scope>NUCLEOTIDE SEQUENCE [LARGE SCALE GENOMIC DNA]</scope>
    <source>
        <strain evidence="1">1</strain>
        <tissue evidence="1">Leaf</tissue>
    </source>
</reference>
<gene>
    <name evidence="1" type="ORF">Goshw_003314</name>
</gene>
<evidence type="ECO:0000313" key="2">
    <source>
        <dbReference type="Proteomes" id="UP000593576"/>
    </source>
</evidence>
<dbReference type="AlphaFoldDB" id="A0A7J9L766"/>
<evidence type="ECO:0008006" key="3">
    <source>
        <dbReference type="Google" id="ProtNLM"/>
    </source>
</evidence>